<comment type="caution">
    <text evidence="1">The sequence shown here is derived from an EMBL/GenBank/DDBJ whole genome shotgun (WGS) entry which is preliminary data.</text>
</comment>
<dbReference type="Pfam" id="PF10987">
    <property type="entry name" value="DUF2806"/>
    <property type="match status" value="1"/>
</dbReference>
<sequence>MIDDSISNGSLPLALPTLEEKISTILGFQFHLPYLPQTLKNADKAVARLLHAGSESLSSRFERDTALRRAKTKFDERLLEATGDYVSTAIVSGHPIVERALDYTIQESILKQSNRERITRLALEHAMQQSTSTAGDAEQEIDDDWLNAFSSFASTKSSEDIQILWSKILSGKIRGANKFSVKSLNLLASIDRDDARTIHKVISSTIAGMFIFKRPDLTDLREFITCDHLGVLSGSTSSLEFNADLSQGIGNLLTLSKSTLRITSSISTIVPIPCFFLTRFGRELYSFSDDLECDQIYEHSLIAFLKARGLHVQRVMRSKISAQHANSIQWEQL</sequence>
<protein>
    <recommendedName>
        <fullName evidence="3">DUF2806 domain-containing protein</fullName>
    </recommendedName>
</protein>
<evidence type="ECO:0000313" key="2">
    <source>
        <dbReference type="Proteomes" id="UP000236286"/>
    </source>
</evidence>
<evidence type="ECO:0008006" key="3">
    <source>
        <dbReference type="Google" id="ProtNLM"/>
    </source>
</evidence>
<dbReference type="RefSeq" id="WP_102842604.1">
    <property type="nucleotide sequence ID" value="NZ_PDZR01000003.1"/>
</dbReference>
<organism evidence="1 2">
    <name type="scientific">Methylocella silvestris</name>
    <dbReference type="NCBI Taxonomy" id="199596"/>
    <lineage>
        <taxon>Bacteria</taxon>
        <taxon>Pseudomonadati</taxon>
        <taxon>Pseudomonadota</taxon>
        <taxon>Alphaproteobacteria</taxon>
        <taxon>Hyphomicrobiales</taxon>
        <taxon>Beijerinckiaceae</taxon>
        <taxon>Methylocella</taxon>
    </lineage>
</organism>
<dbReference type="EMBL" id="PDZR01000003">
    <property type="protein sequence ID" value="PNG27015.1"/>
    <property type="molecule type" value="Genomic_DNA"/>
</dbReference>
<reference evidence="1 2" key="1">
    <citation type="submission" date="2017-10" db="EMBL/GenBank/DDBJ databases">
        <title>Genome announcement of Methylocella silvestris TVC from permafrost.</title>
        <authorList>
            <person name="Wang J."/>
            <person name="Geng K."/>
            <person name="Ul-Haque F."/>
            <person name="Crombie A.T."/>
            <person name="Street L.E."/>
            <person name="Wookey P.A."/>
            <person name="Murrell J.C."/>
            <person name="Pratscher J."/>
        </authorList>
    </citation>
    <scope>NUCLEOTIDE SEQUENCE [LARGE SCALE GENOMIC DNA]</scope>
    <source>
        <strain evidence="1 2">TVC</strain>
    </source>
</reference>
<accession>A0A2J7TJS0</accession>
<evidence type="ECO:0000313" key="1">
    <source>
        <dbReference type="EMBL" id="PNG27015.1"/>
    </source>
</evidence>
<gene>
    <name evidence="1" type="ORF">CR492_04745</name>
</gene>
<dbReference type="Proteomes" id="UP000236286">
    <property type="component" value="Unassembled WGS sequence"/>
</dbReference>
<dbReference type="InterPro" id="IPR021254">
    <property type="entry name" value="DUF2806"/>
</dbReference>
<proteinExistence type="predicted"/>
<dbReference type="OrthoDB" id="886161at2"/>
<dbReference type="AlphaFoldDB" id="A0A2J7TJS0"/>
<name>A0A2J7TJS0_METSI</name>